<gene>
    <name evidence="1" type="ORF">A0O28_0013350</name>
</gene>
<dbReference type="Proteomes" id="UP000191004">
    <property type="component" value="Unassembled WGS sequence"/>
</dbReference>
<comment type="caution">
    <text evidence="1">The sequence shown here is derived from an EMBL/GenBank/DDBJ whole genome shotgun (WGS) entry which is preliminary data.</text>
</comment>
<dbReference type="AlphaFoldDB" id="A0A1T3CB59"/>
<name>A0A1T3CB59_9HYPO</name>
<organism evidence="1 2">
    <name type="scientific">Trichoderma guizhouense</name>
    <dbReference type="NCBI Taxonomy" id="1491466"/>
    <lineage>
        <taxon>Eukaryota</taxon>
        <taxon>Fungi</taxon>
        <taxon>Dikarya</taxon>
        <taxon>Ascomycota</taxon>
        <taxon>Pezizomycotina</taxon>
        <taxon>Sordariomycetes</taxon>
        <taxon>Hypocreomycetidae</taxon>
        <taxon>Hypocreales</taxon>
        <taxon>Hypocreaceae</taxon>
        <taxon>Trichoderma</taxon>
    </lineage>
</organism>
<dbReference type="EMBL" id="LVVK01000020">
    <property type="protein sequence ID" value="OPB38231.1"/>
    <property type="molecule type" value="Genomic_DNA"/>
</dbReference>
<reference evidence="1 2" key="1">
    <citation type="submission" date="2016-04" db="EMBL/GenBank/DDBJ databases">
        <title>Multiple horizontal gene transfer events from other fungi enriched the ability of the initially mycotrophic fungus Trichoderma (Ascomycota) to feed on dead plant biomass.</title>
        <authorList>
            <person name="Atanasova L."/>
            <person name="Chenthamara K."/>
            <person name="Zhang J."/>
            <person name="Grujic M."/>
            <person name="Henrissat B."/>
            <person name="Kuo A."/>
            <person name="Aertz A."/>
            <person name="Salamov A."/>
            <person name="Lipzen A."/>
            <person name="Labutti K."/>
            <person name="Barry K."/>
            <person name="Miao Y."/>
            <person name="Rahimi M.J."/>
            <person name="Shen Q."/>
            <person name="Grigoriev I.V."/>
            <person name="Kubicek C.P."/>
            <person name="Druzhinina I.S."/>
        </authorList>
    </citation>
    <scope>NUCLEOTIDE SEQUENCE [LARGE SCALE GENOMIC DNA]</scope>
    <source>
        <strain evidence="1 2">NJAU 4742</strain>
    </source>
</reference>
<protein>
    <submittedName>
        <fullName evidence="1">Uncharacterized protein</fullName>
    </submittedName>
</protein>
<keyword evidence="2" id="KW-1185">Reference proteome</keyword>
<evidence type="ECO:0000313" key="2">
    <source>
        <dbReference type="Proteomes" id="UP000191004"/>
    </source>
</evidence>
<evidence type="ECO:0000313" key="1">
    <source>
        <dbReference type="EMBL" id="OPB38231.1"/>
    </source>
</evidence>
<proteinExistence type="predicted"/>
<accession>A0A1T3CB59</accession>
<sequence length="335" mass="37269">MAYYDSIQNESSYQAAASSRQAQSFEALQSSAHEETAAYHWGADHLFALRVICKPPNAVLPLLQSEISRVKAVKDEWHDIINELIQGPRESNATLGQMWEGDVLRSYPNSVVGYIWGHLASTLKLQSPNDGLIPAGLRPNPQTDCIIYHEHVEEPMVAEYTAVFAKALIQTIIAFGQSLDENPSIDLLLPSRKQVALFESKRLFQHVKNGEPTVSDGLLSQVVGVALAMRDSGVSVSAENVIVIVAIKHHIKFFHLTITDTFHRRFKTLSPRDETADLESFLPVESTEWLDGATMDGRQSIAHHLMALVRWAKKIATKESDDIVSNQDETTETSL</sequence>